<comment type="caution">
    <text evidence="2">The sequence shown here is derived from an EMBL/GenBank/DDBJ whole genome shotgun (WGS) entry which is preliminary data.</text>
</comment>
<feature type="compositionally biased region" description="Basic and acidic residues" evidence="1">
    <location>
        <begin position="268"/>
        <end position="303"/>
    </location>
</feature>
<name>A0A8H6J4D8_9PEZI</name>
<feature type="region of interest" description="Disordered" evidence="1">
    <location>
        <begin position="133"/>
        <end position="316"/>
    </location>
</feature>
<sequence>MSSSRDQQGSSAPQPALSPEASKEVDKAVDECTRHFRSQVNRHLEHLFDSLAVARADARDRLIRSMSQRFPDQDHEAIAARAKHNFPPNLESFTYRQVGSFFTSTFALRYCETLPLFTMPLCVANTPSGPVQPTVRPHGMTTKLTSNHQALPEPIRPAVAASARESRRRLPSAAAPPPEETAPATLPVRRPGTLFAPPPPSERPLNRDPPNRPAPSTAASRRSRRSLEAPPNSGIPTVYKESRKSQREPQQREPSSKKRSKPSHKRQRETATHGDPESPRRERPAKQPRTEKPSVSNDRKHLGEPATGPEVEYTWGRRNQPVNKPIVNSTLRRFFAYSYVFPYKLPDSELAYYILLCPEPGCLDPQFSTHPLKHNRAARHLEKCGVWFDSEVTMVSRYARKVLMGRGQVPLSEEAAADYNEQLAKLVAEESGGDANSHDKNRGVQDFPGLGSVELIADEHEVSSTIVRAKTPAETDSSIEVGKSKS</sequence>
<dbReference type="EMBL" id="WIGN01000162">
    <property type="protein sequence ID" value="KAF6806292.1"/>
    <property type="molecule type" value="Genomic_DNA"/>
</dbReference>
<protein>
    <submittedName>
        <fullName evidence="2">Uncharacterized protein</fullName>
    </submittedName>
</protein>
<feature type="compositionally biased region" description="Basic and acidic residues" evidence="1">
    <location>
        <begin position="240"/>
        <end position="256"/>
    </location>
</feature>
<dbReference type="Proteomes" id="UP000652219">
    <property type="component" value="Unassembled WGS sequence"/>
</dbReference>
<keyword evidence="3" id="KW-1185">Reference proteome</keyword>
<feature type="region of interest" description="Disordered" evidence="1">
    <location>
        <begin position="461"/>
        <end position="486"/>
    </location>
</feature>
<evidence type="ECO:0000256" key="1">
    <source>
        <dbReference type="SAM" id="MobiDB-lite"/>
    </source>
</evidence>
<feature type="compositionally biased region" description="Basic residues" evidence="1">
    <location>
        <begin position="257"/>
        <end position="267"/>
    </location>
</feature>
<accession>A0A8H6J4D8</accession>
<gene>
    <name evidence="2" type="ORF">CSOJ01_08951</name>
</gene>
<proteinExistence type="predicted"/>
<dbReference type="AlphaFoldDB" id="A0A8H6J4D8"/>
<feature type="region of interest" description="Disordered" evidence="1">
    <location>
        <begin position="1"/>
        <end position="28"/>
    </location>
</feature>
<feature type="compositionally biased region" description="Polar residues" evidence="1">
    <location>
        <begin position="1"/>
        <end position="13"/>
    </location>
</feature>
<evidence type="ECO:0000313" key="2">
    <source>
        <dbReference type="EMBL" id="KAF6806292.1"/>
    </source>
</evidence>
<reference evidence="2 3" key="1">
    <citation type="journal article" date="2020" name="Phytopathology">
        <title>Genome Sequence Resources of Colletotrichum truncatum, C. plurivorum, C. musicola, and C. sojae: Four Species Pathogenic to Soybean (Glycine max).</title>
        <authorList>
            <person name="Rogerio F."/>
            <person name="Boufleur T.R."/>
            <person name="Ciampi-Guillardi M."/>
            <person name="Sukno S.A."/>
            <person name="Thon M.R."/>
            <person name="Massola Junior N.S."/>
            <person name="Baroncelli R."/>
        </authorList>
    </citation>
    <scope>NUCLEOTIDE SEQUENCE [LARGE SCALE GENOMIC DNA]</scope>
    <source>
        <strain evidence="2 3">LFN0009</strain>
    </source>
</reference>
<evidence type="ECO:0000313" key="3">
    <source>
        <dbReference type="Proteomes" id="UP000652219"/>
    </source>
</evidence>
<organism evidence="2 3">
    <name type="scientific">Colletotrichum sojae</name>
    <dbReference type="NCBI Taxonomy" id="2175907"/>
    <lineage>
        <taxon>Eukaryota</taxon>
        <taxon>Fungi</taxon>
        <taxon>Dikarya</taxon>
        <taxon>Ascomycota</taxon>
        <taxon>Pezizomycotina</taxon>
        <taxon>Sordariomycetes</taxon>
        <taxon>Hypocreomycetidae</taxon>
        <taxon>Glomerellales</taxon>
        <taxon>Glomerellaceae</taxon>
        <taxon>Colletotrichum</taxon>
        <taxon>Colletotrichum orchidearum species complex</taxon>
    </lineage>
</organism>